<dbReference type="InterPro" id="IPR029057">
    <property type="entry name" value="PRTase-like"/>
</dbReference>
<feature type="domain" description="Phosphoribosyltransferase" evidence="9">
    <location>
        <begin position="23"/>
        <end position="161"/>
    </location>
</feature>
<comment type="catalytic activity">
    <reaction evidence="8">
        <text>GMP + diphosphate = guanine + 5-phospho-alpha-D-ribose 1-diphosphate</text>
        <dbReference type="Rhea" id="RHEA:25424"/>
        <dbReference type="ChEBI" id="CHEBI:16235"/>
        <dbReference type="ChEBI" id="CHEBI:33019"/>
        <dbReference type="ChEBI" id="CHEBI:58017"/>
        <dbReference type="ChEBI" id="CHEBI:58115"/>
    </reaction>
</comment>
<keyword evidence="7 8" id="KW-0472">Membrane</keyword>
<evidence type="ECO:0000256" key="3">
    <source>
        <dbReference type="ARBA" id="ARBA00022679"/>
    </source>
</evidence>
<comment type="cofactor">
    <cofactor evidence="8">
        <name>Mg(2+)</name>
        <dbReference type="ChEBI" id="CHEBI:18420"/>
    </cofactor>
</comment>
<evidence type="ECO:0000313" key="10">
    <source>
        <dbReference type="EMBL" id="GEK93588.1"/>
    </source>
</evidence>
<keyword evidence="1 8" id="KW-1003">Cell membrane</keyword>
<comment type="caution">
    <text evidence="8">Lacks conserved residue(s) required for the propagation of feature annotation.</text>
</comment>
<dbReference type="NCBIfam" id="NF006613">
    <property type="entry name" value="PRK09177.1"/>
    <property type="match status" value="1"/>
</dbReference>
<keyword evidence="6 8" id="KW-0460">Magnesium</keyword>
<comment type="pathway">
    <text evidence="8">Purine metabolism; GMP biosynthesis via salvage pathway; GMP from guanine: step 1/1.</text>
</comment>
<accession>A0A511AZI3</accession>
<dbReference type="CDD" id="cd06223">
    <property type="entry name" value="PRTases_typeI"/>
    <property type="match status" value="1"/>
</dbReference>
<keyword evidence="2 8" id="KW-0328">Glycosyltransferase</keyword>
<dbReference type="HAMAP" id="MF_01903">
    <property type="entry name" value="XGPRT"/>
    <property type="match status" value="1"/>
</dbReference>
<protein>
    <recommendedName>
        <fullName evidence="8">Xanthine-guanine phosphoribosyltransferase</fullName>
        <shortName evidence="8">XGPRT</shortName>
        <ecNumber evidence="8">2.4.2.22</ecNumber>
    </recommendedName>
    <alternativeName>
        <fullName evidence="8">Xanthine phosphoribosyltransferase</fullName>
    </alternativeName>
</protein>
<sequence length="174" mass="18985">MMSMTATQTAKPSMPITYATVTWDQLHRDARQLAASLMKEHGPFRGIVAITRGGLIPAAILGREMGCRLIESISVISYAEEEGSQHKPKVVKPAPAAGDGEGFLIVDDLVDSGITAKLVRELMPKAVFACLYAKPDGKPHTDHFVTEVAQDTWVLFPWDTAPLFVPPLVRSEED</sequence>
<evidence type="ECO:0000256" key="4">
    <source>
        <dbReference type="ARBA" id="ARBA00022723"/>
    </source>
</evidence>
<dbReference type="GO" id="GO:0052657">
    <property type="term" value="F:guanine phosphoribosyltransferase activity"/>
    <property type="evidence" value="ECO:0007669"/>
    <property type="project" value="RHEA"/>
</dbReference>
<evidence type="ECO:0000313" key="11">
    <source>
        <dbReference type="Proteomes" id="UP000321230"/>
    </source>
</evidence>
<evidence type="ECO:0000256" key="6">
    <source>
        <dbReference type="ARBA" id="ARBA00022842"/>
    </source>
</evidence>
<comment type="pathway">
    <text evidence="8">Purine metabolism; XMP biosynthesis via salvage pathway; XMP from xanthine: step 1/1.</text>
</comment>
<comment type="similarity">
    <text evidence="8">Belongs to the purine/pyrimidine phosphoribosyltransferase family. XGPT subfamily.</text>
</comment>
<dbReference type="RefSeq" id="WP_146795201.1">
    <property type="nucleotide sequence ID" value="NZ_BARC01000013.1"/>
</dbReference>
<dbReference type="PANTHER" id="PTHR39563">
    <property type="entry name" value="XANTHINE PHOSPHORIBOSYLTRANSFERASE"/>
    <property type="match status" value="1"/>
</dbReference>
<dbReference type="UniPathway" id="UPA00909">
    <property type="reaction ID" value="UER00887"/>
</dbReference>
<feature type="binding site" evidence="8">
    <location>
        <position position="154"/>
    </location>
    <ligand>
        <name>xanthine</name>
        <dbReference type="ChEBI" id="CHEBI:17712"/>
    </ligand>
</feature>
<feature type="binding site" evidence="8">
    <location>
        <position position="108"/>
    </location>
    <ligand>
        <name>Mg(2+)</name>
        <dbReference type="ChEBI" id="CHEBI:18420"/>
    </ligand>
</feature>
<dbReference type="InterPro" id="IPR000836">
    <property type="entry name" value="PRTase_dom"/>
</dbReference>
<keyword evidence="11" id="KW-1185">Reference proteome</keyword>
<keyword evidence="4 8" id="KW-0479">Metal-binding</keyword>
<evidence type="ECO:0000256" key="5">
    <source>
        <dbReference type="ARBA" id="ARBA00022726"/>
    </source>
</evidence>
<feature type="binding site" evidence="8">
    <location>
        <begin position="107"/>
        <end position="115"/>
    </location>
    <ligand>
        <name>5-phospho-alpha-D-ribose 1-diphosphate</name>
        <dbReference type="ChEBI" id="CHEBI:58017"/>
    </ligand>
</feature>
<dbReference type="GO" id="GO:0005886">
    <property type="term" value="C:plasma membrane"/>
    <property type="evidence" value="ECO:0007669"/>
    <property type="project" value="UniProtKB-SubCell"/>
</dbReference>
<feature type="binding site" evidence="8">
    <location>
        <position position="111"/>
    </location>
    <ligand>
        <name>guanine</name>
        <dbReference type="ChEBI" id="CHEBI:16235"/>
    </ligand>
</feature>
<comment type="function">
    <text evidence="8">Purine salvage pathway enzyme that catalyzes the transfer of the ribosyl-5-phosphate group from 5-phospho-alpha-D-ribose 1-diphosphate (PRPP) to the N9 position of the 6-oxopurines guanine and xanthine to form the corresponding ribonucleotides GMP (guanosine 5'-monophosphate) and XMP (xanthosine 5'-monophosphate), with the release of PPi. To a lesser extent, also acts on hypoxanthine.</text>
</comment>
<keyword evidence="3 8" id="KW-0808">Transferase</keyword>
<comment type="catalytic activity">
    <reaction evidence="8">
        <text>IMP + diphosphate = hypoxanthine + 5-phospho-alpha-D-ribose 1-diphosphate</text>
        <dbReference type="Rhea" id="RHEA:17973"/>
        <dbReference type="ChEBI" id="CHEBI:17368"/>
        <dbReference type="ChEBI" id="CHEBI:33019"/>
        <dbReference type="ChEBI" id="CHEBI:58017"/>
        <dbReference type="ChEBI" id="CHEBI:58053"/>
    </reaction>
</comment>
<dbReference type="Gene3D" id="3.40.50.2020">
    <property type="match status" value="1"/>
</dbReference>
<evidence type="ECO:0000256" key="8">
    <source>
        <dbReference type="HAMAP-Rule" id="MF_01903"/>
    </source>
</evidence>
<dbReference type="EC" id="2.4.2.22" evidence="8"/>
<dbReference type="AlphaFoldDB" id="A0A511AZI3"/>
<keyword evidence="5 8" id="KW-0660">Purine salvage</keyword>
<dbReference type="GO" id="GO:0004422">
    <property type="term" value="F:hypoxanthine phosphoribosyltransferase activity"/>
    <property type="evidence" value="ECO:0007669"/>
    <property type="project" value="RHEA"/>
</dbReference>
<dbReference type="SUPFAM" id="SSF53271">
    <property type="entry name" value="PRTase-like"/>
    <property type="match status" value="1"/>
</dbReference>
<organism evidence="10 11">
    <name type="scientific">Gluconobacter wancherniae NBRC 103581</name>
    <dbReference type="NCBI Taxonomy" id="656744"/>
    <lineage>
        <taxon>Bacteria</taxon>
        <taxon>Pseudomonadati</taxon>
        <taxon>Pseudomonadota</taxon>
        <taxon>Alphaproteobacteria</taxon>
        <taxon>Acetobacterales</taxon>
        <taxon>Acetobacteraceae</taxon>
        <taxon>Gluconobacter</taxon>
    </lineage>
</organism>
<feature type="binding site" evidence="8">
    <location>
        <begin position="52"/>
        <end position="53"/>
    </location>
    <ligand>
        <name>5-phospho-alpha-D-ribose 1-diphosphate</name>
        <dbReference type="ChEBI" id="CHEBI:58017"/>
    </ligand>
</feature>
<dbReference type="Pfam" id="PF00156">
    <property type="entry name" value="Pribosyltran"/>
    <property type="match status" value="1"/>
</dbReference>
<dbReference type="GO" id="GO:0006166">
    <property type="term" value="P:purine ribonucleoside salvage"/>
    <property type="evidence" value="ECO:0007669"/>
    <property type="project" value="UniProtKB-KW"/>
</dbReference>
<feature type="binding site" evidence="8">
    <location>
        <begin position="153"/>
        <end position="154"/>
    </location>
    <ligand>
        <name>GMP</name>
        <dbReference type="ChEBI" id="CHEBI:58115"/>
    </ligand>
</feature>
<evidence type="ECO:0000259" key="9">
    <source>
        <dbReference type="Pfam" id="PF00156"/>
    </source>
</evidence>
<dbReference type="PANTHER" id="PTHR39563:SF1">
    <property type="entry name" value="XANTHINE-GUANINE PHOSPHORIBOSYLTRANSFERASE"/>
    <property type="match status" value="1"/>
</dbReference>
<comment type="catalytic activity">
    <reaction evidence="8">
        <text>XMP + diphosphate = xanthine + 5-phospho-alpha-D-ribose 1-diphosphate</text>
        <dbReference type="Rhea" id="RHEA:10800"/>
        <dbReference type="ChEBI" id="CHEBI:17712"/>
        <dbReference type="ChEBI" id="CHEBI:33019"/>
        <dbReference type="ChEBI" id="CHEBI:57464"/>
        <dbReference type="ChEBI" id="CHEBI:58017"/>
        <dbReference type="EC" id="2.4.2.22"/>
    </reaction>
</comment>
<comment type="subunit">
    <text evidence="8">Homotetramer.</text>
</comment>
<dbReference type="GO" id="GO:0000287">
    <property type="term" value="F:magnesium ion binding"/>
    <property type="evidence" value="ECO:0007669"/>
    <property type="project" value="UniProtKB-UniRule"/>
</dbReference>
<evidence type="ECO:0000256" key="2">
    <source>
        <dbReference type="ARBA" id="ARBA00022676"/>
    </source>
</evidence>
<reference evidence="10 11" key="1">
    <citation type="submission" date="2019-07" db="EMBL/GenBank/DDBJ databases">
        <title>Whole genome shotgun sequence of Gluconobacter wancherniae NBRC 103581.</title>
        <authorList>
            <person name="Hosoyama A."/>
            <person name="Uohara A."/>
            <person name="Ohji S."/>
            <person name="Ichikawa N."/>
        </authorList>
    </citation>
    <scope>NUCLEOTIDE SEQUENCE [LARGE SCALE GENOMIC DNA]</scope>
    <source>
        <strain evidence="10 11">NBRC 103581</strain>
    </source>
</reference>
<dbReference type="GO" id="GO:0000310">
    <property type="term" value="F:xanthine phosphoribosyltransferase activity"/>
    <property type="evidence" value="ECO:0007669"/>
    <property type="project" value="UniProtKB-UniRule"/>
</dbReference>
<evidence type="ECO:0000256" key="7">
    <source>
        <dbReference type="ARBA" id="ARBA00023136"/>
    </source>
</evidence>
<dbReference type="GO" id="GO:0032263">
    <property type="term" value="P:GMP salvage"/>
    <property type="evidence" value="ECO:0007669"/>
    <property type="project" value="UniProtKB-UniRule"/>
</dbReference>
<feature type="binding site" evidence="8">
    <location>
        <begin position="111"/>
        <end position="115"/>
    </location>
    <ligand>
        <name>GMP</name>
        <dbReference type="ChEBI" id="CHEBI:58115"/>
    </ligand>
</feature>
<dbReference type="InterPro" id="IPR023747">
    <property type="entry name" value="Xanthine_Guanine_PRibTrfase"/>
</dbReference>
<dbReference type="Proteomes" id="UP000321230">
    <property type="component" value="Unassembled WGS sequence"/>
</dbReference>
<dbReference type="GO" id="GO:0032265">
    <property type="term" value="P:XMP salvage"/>
    <property type="evidence" value="ECO:0007669"/>
    <property type="project" value="UniProtKB-UniRule"/>
</dbReference>
<gene>
    <name evidence="8 10" type="primary">gpt</name>
    <name evidence="10" type="ORF">GWA01_13580</name>
</gene>
<dbReference type="UniPathway" id="UPA00602">
    <property type="reaction ID" value="UER00658"/>
</dbReference>
<dbReference type="EMBL" id="BJUZ01000001">
    <property type="protein sequence ID" value="GEK93588.1"/>
    <property type="molecule type" value="Genomic_DNA"/>
</dbReference>
<comment type="caution">
    <text evidence="10">The sequence shown here is derived from an EMBL/GenBank/DDBJ whole genome shotgun (WGS) entry which is preliminary data.</text>
</comment>
<proteinExistence type="inferred from homology"/>
<evidence type="ECO:0000256" key="1">
    <source>
        <dbReference type="ARBA" id="ARBA00022475"/>
    </source>
</evidence>
<feature type="binding site" evidence="8">
    <location>
        <position position="154"/>
    </location>
    <ligand>
        <name>guanine</name>
        <dbReference type="ChEBI" id="CHEBI:16235"/>
    </ligand>
</feature>
<feature type="binding site" evidence="8">
    <location>
        <position position="111"/>
    </location>
    <ligand>
        <name>xanthine</name>
        <dbReference type="ChEBI" id="CHEBI:17712"/>
    </ligand>
</feature>
<name>A0A511AZI3_9PROT</name>
<comment type="subcellular location">
    <subcellularLocation>
        <location evidence="8">Cell membrane</location>
        <topology evidence="8">Peripheral membrane protein</topology>
    </subcellularLocation>
</comment>
<dbReference type="OrthoDB" id="9789690at2"/>